<accession>A0A6C0EEA0</accession>
<dbReference type="AlphaFoldDB" id="A0A6C0EEA0"/>
<organism evidence="1">
    <name type="scientific">viral metagenome</name>
    <dbReference type="NCBI Taxonomy" id="1070528"/>
    <lineage>
        <taxon>unclassified sequences</taxon>
        <taxon>metagenomes</taxon>
        <taxon>organismal metagenomes</taxon>
    </lineage>
</organism>
<name>A0A6C0EEA0_9ZZZZ</name>
<sequence>MTEKIIIHIDGVQGSGKSFICSKIKNILCIDTDDIMKQSIKIIEDSQNTNKKYPRTFNQMKQIEKQIVNKYINDNDKIIFVGMTADIPTPTHKYFIKITDFSGVYKRLLLRELEKIVLHHKKIKKHIIEENNPREIDIQRIADMSLVFPVSYCDFLEDYKERLNKAITKKYLPKTQEKIINAINKIIN</sequence>
<evidence type="ECO:0000313" key="1">
    <source>
        <dbReference type="EMBL" id="QHT27238.1"/>
    </source>
</evidence>
<evidence type="ECO:0008006" key="2">
    <source>
        <dbReference type="Google" id="ProtNLM"/>
    </source>
</evidence>
<proteinExistence type="predicted"/>
<dbReference type="EMBL" id="MN739819">
    <property type="protein sequence ID" value="QHT27238.1"/>
    <property type="molecule type" value="Genomic_DNA"/>
</dbReference>
<protein>
    <recommendedName>
        <fullName evidence="2">Zeta toxin domain-containing protein</fullName>
    </recommendedName>
</protein>
<dbReference type="SUPFAM" id="SSF52540">
    <property type="entry name" value="P-loop containing nucleoside triphosphate hydrolases"/>
    <property type="match status" value="1"/>
</dbReference>
<dbReference type="Gene3D" id="3.40.50.300">
    <property type="entry name" value="P-loop containing nucleotide triphosphate hydrolases"/>
    <property type="match status" value="1"/>
</dbReference>
<dbReference type="InterPro" id="IPR027417">
    <property type="entry name" value="P-loop_NTPase"/>
</dbReference>
<reference evidence="1" key="1">
    <citation type="journal article" date="2020" name="Nature">
        <title>Giant virus diversity and host interactions through global metagenomics.</title>
        <authorList>
            <person name="Schulz F."/>
            <person name="Roux S."/>
            <person name="Paez-Espino D."/>
            <person name="Jungbluth S."/>
            <person name="Walsh D.A."/>
            <person name="Denef V.J."/>
            <person name="McMahon K.D."/>
            <person name="Konstantinidis K.T."/>
            <person name="Eloe-Fadrosh E.A."/>
            <person name="Kyrpides N.C."/>
            <person name="Woyke T."/>
        </authorList>
    </citation>
    <scope>NUCLEOTIDE SEQUENCE</scope>
    <source>
        <strain evidence="1">GVMAG-M-3300023179-2</strain>
    </source>
</reference>